<feature type="domain" description="Gelsolin-like" evidence="17">
    <location>
        <begin position="1058"/>
        <end position="1144"/>
    </location>
</feature>
<dbReference type="AlphaFoldDB" id="A0A7J6MB18"/>
<name>A0A7J6MB18_PEROL</name>
<evidence type="ECO:0000256" key="8">
    <source>
        <dbReference type="ARBA" id="ARBA00022723"/>
    </source>
</evidence>
<keyword evidence="10" id="KW-0862">Zinc</keyword>
<gene>
    <name evidence="22" type="primary">SEC23A</name>
    <name evidence="22" type="ORF">FOL46_001809</name>
</gene>
<feature type="domain" description="Zinc finger Sec23/Sec24-type" evidence="18">
    <location>
        <begin position="488"/>
        <end position="528"/>
    </location>
</feature>
<dbReference type="EMBL" id="JABANN010000153">
    <property type="protein sequence ID" value="KAF4668792.1"/>
    <property type="molecule type" value="Genomic_DNA"/>
</dbReference>
<feature type="domain" description="Sec23/Sec24 helical" evidence="20">
    <location>
        <begin position="943"/>
        <end position="1041"/>
    </location>
</feature>
<dbReference type="CDD" id="cd11287">
    <property type="entry name" value="Sec23_C"/>
    <property type="match status" value="1"/>
</dbReference>
<evidence type="ECO:0000256" key="5">
    <source>
        <dbReference type="ARBA" id="ARBA00013451"/>
    </source>
</evidence>
<dbReference type="Proteomes" id="UP000572268">
    <property type="component" value="Unassembled WGS sequence"/>
</dbReference>
<dbReference type="SUPFAM" id="SSF53300">
    <property type="entry name" value="vWA-like"/>
    <property type="match status" value="1"/>
</dbReference>
<evidence type="ECO:0000256" key="10">
    <source>
        <dbReference type="ARBA" id="ARBA00022833"/>
    </source>
</evidence>
<dbReference type="SUPFAM" id="SSF82919">
    <property type="entry name" value="Zn-finger domain of Sec23/24"/>
    <property type="match status" value="1"/>
</dbReference>
<keyword evidence="14" id="KW-0472">Membrane</keyword>
<dbReference type="InterPro" id="IPR012990">
    <property type="entry name" value="Beta-sandwich_Sec23_24"/>
</dbReference>
<evidence type="ECO:0000259" key="18">
    <source>
        <dbReference type="Pfam" id="PF04810"/>
    </source>
</evidence>
<evidence type="ECO:0000259" key="20">
    <source>
        <dbReference type="Pfam" id="PF04815"/>
    </source>
</evidence>
<keyword evidence="15" id="KW-0968">Cytoplasmic vesicle</keyword>
<evidence type="ECO:0000256" key="9">
    <source>
        <dbReference type="ARBA" id="ARBA00022824"/>
    </source>
</evidence>
<evidence type="ECO:0000256" key="16">
    <source>
        <dbReference type="ARBA" id="ARBA00025471"/>
    </source>
</evidence>
<reference evidence="22 23" key="1">
    <citation type="submission" date="2020-04" db="EMBL/GenBank/DDBJ databases">
        <title>Perkinsus olseni comparative genomics.</title>
        <authorList>
            <person name="Bogema D.R."/>
        </authorList>
    </citation>
    <scope>NUCLEOTIDE SEQUENCE [LARGE SCALE GENOMIC DNA]</scope>
    <source>
        <strain evidence="22">ATCC PRA-31</strain>
    </source>
</reference>
<dbReference type="Gene3D" id="3.40.20.10">
    <property type="entry name" value="Severin"/>
    <property type="match status" value="1"/>
</dbReference>
<evidence type="ECO:0000256" key="1">
    <source>
        <dbReference type="ARBA" id="ARBA00004255"/>
    </source>
</evidence>
<dbReference type="GO" id="GO:0000139">
    <property type="term" value="C:Golgi membrane"/>
    <property type="evidence" value="ECO:0007669"/>
    <property type="project" value="UniProtKB-SubCell"/>
</dbReference>
<keyword evidence="8" id="KW-0479">Metal-binding</keyword>
<dbReference type="GO" id="GO:0006886">
    <property type="term" value="P:intracellular protein transport"/>
    <property type="evidence" value="ECO:0007669"/>
    <property type="project" value="InterPro"/>
</dbReference>
<dbReference type="InterPro" id="IPR006900">
    <property type="entry name" value="Sec23/24_helical_dom"/>
</dbReference>
<evidence type="ECO:0000256" key="6">
    <source>
        <dbReference type="ARBA" id="ARBA00021212"/>
    </source>
</evidence>
<dbReference type="InterPro" id="IPR036175">
    <property type="entry name" value="Sec23/24_helical_dom_sf"/>
</dbReference>
<dbReference type="InterPro" id="IPR037550">
    <property type="entry name" value="Sec23_C"/>
</dbReference>
<comment type="function">
    <text evidence="16">Component of the coat protein complex II (COPII) which promotes the formation of transport vesicles from the endoplasmic reticulum (ER). The coat has two main functions, the physical deformation of the endoplasmic reticulum membrane into vesicles and the selection of cargo molecules.</text>
</comment>
<proteinExistence type="inferred from homology"/>
<dbReference type="Gene3D" id="2.60.40.1670">
    <property type="entry name" value="beta-sandwich domain of Sec23/24"/>
    <property type="match status" value="1"/>
</dbReference>
<feature type="domain" description="Sec23/Sec24 trunk" evidence="19">
    <location>
        <begin position="558"/>
        <end position="818"/>
    </location>
</feature>
<evidence type="ECO:0000256" key="4">
    <source>
        <dbReference type="ARBA" id="ARBA00009210"/>
    </source>
</evidence>
<dbReference type="Pfam" id="PF04810">
    <property type="entry name" value="zf-Sec23_Sec24"/>
    <property type="match status" value="1"/>
</dbReference>
<dbReference type="GO" id="GO:0070971">
    <property type="term" value="C:endoplasmic reticulum exit site"/>
    <property type="evidence" value="ECO:0007669"/>
    <property type="project" value="TreeGrafter"/>
</dbReference>
<evidence type="ECO:0000259" key="17">
    <source>
        <dbReference type="Pfam" id="PF00626"/>
    </source>
</evidence>
<evidence type="ECO:0000256" key="11">
    <source>
        <dbReference type="ARBA" id="ARBA00022892"/>
    </source>
</evidence>
<dbReference type="SUPFAM" id="SSF81995">
    <property type="entry name" value="beta-sandwich domain of Sec23/24"/>
    <property type="match status" value="1"/>
</dbReference>
<evidence type="ECO:0000259" key="19">
    <source>
        <dbReference type="Pfam" id="PF04811"/>
    </source>
</evidence>
<dbReference type="Gene3D" id="3.40.50.410">
    <property type="entry name" value="von Willebrand factor, type A domain"/>
    <property type="match status" value="1"/>
</dbReference>
<dbReference type="Pfam" id="PF00626">
    <property type="entry name" value="Gelsolin"/>
    <property type="match status" value="1"/>
</dbReference>
<evidence type="ECO:0000256" key="12">
    <source>
        <dbReference type="ARBA" id="ARBA00022927"/>
    </source>
</evidence>
<dbReference type="FunFam" id="3.40.50.410:FF:000008">
    <property type="entry name" value="Protein transport protein SEC23"/>
    <property type="match status" value="1"/>
</dbReference>
<dbReference type="InterPro" id="IPR006895">
    <property type="entry name" value="Znf_Sec23_Sec24"/>
</dbReference>
<dbReference type="Pfam" id="PF04815">
    <property type="entry name" value="Sec23_helical"/>
    <property type="match status" value="1"/>
</dbReference>
<dbReference type="FunFam" id="1.20.120.730:FF:000005">
    <property type="entry name" value="Protein transport protein SEC23"/>
    <property type="match status" value="1"/>
</dbReference>
<dbReference type="Gene3D" id="2.30.30.380">
    <property type="entry name" value="Zn-finger domain of Sec23/24"/>
    <property type="match status" value="1"/>
</dbReference>
<evidence type="ECO:0000256" key="14">
    <source>
        <dbReference type="ARBA" id="ARBA00023136"/>
    </source>
</evidence>
<dbReference type="InterPro" id="IPR037364">
    <property type="entry name" value="Sec23"/>
</dbReference>
<dbReference type="Pfam" id="PF08033">
    <property type="entry name" value="Sec23_BS"/>
    <property type="match status" value="1"/>
</dbReference>
<dbReference type="SUPFAM" id="SSF81811">
    <property type="entry name" value="Helical domain of Sec23/24"/>
    <property type="match status" value="1"/>
</dbReference>
<dbReference type="GO" id="GO:0008270">
    <property type="term" value="F:zinc ion binding"/>
    <property type="evidence" value="ECO:0007669"/>
    <property type="project" value="InterPro"/>
</dbReference>
<dbReference type="InterPro" id="IPR036180">
    <property type="entry name" value="Gelsolin-like_dom_sf"/>
</dbReference>
<dbReference type="GO" id="GO:0090110">
    <property type="term" value="P:COPII-coated vesicle cargo loading"/>
    <property type="evidence" value="ECO:0007669"/>
    <property type="project" value="TreeGrafter"/>
</dbReference>
<keyword evidence="12" id="KW-0653">Protein transport</keyword>
<keyword evidence="13" id="KW-0333">Golgi apparatus</keyword>
<evidence type="ECO:0000256" key="7">
    <source>
        <dbReference type="ARBA" id="ARBA00022448"/>
    </source>
</evidence>
<dbReference type="Gene3D" id="1.20.120.730">
    <property type="entry name" value="Sec23/Sec24 helical domain"/>
    <property type="match status" value="1"/>
</dbReference>
<feature type="domain" description="Sec23/Sec24 beta-sandwich" evidence="21">
    <location>
        <begin position="829"/>
        <end position="930"/>
    </location>
</feature>
<evidence type="ECO:0000259" key="21">
    <source>
        <dbReference type="Pfam" id="PF08033"/>
    </source>
</evidence>
<dbReference type="InterPro" id="IPR006896">
    <property type="entry name" value="Sec23/24_trunk_dom"/>
</dbReference>
<accession>A0A7J6MB18</accession>
<dbReference type="FunFam" id="3.40.20.10:FF:000041">
    <property type="entry name" value="Protein transport protein SEC23"/>
    <property type="match status" value="1"/>
</dbReference>
<dbReference type="InterPro" id="IPR036465">
    <property type="entry name" value="vWFA_dom_sf"/>
</dbReference>
<evidence type="ECO:0000313" key="23">
    <source>
        <dbReference type="Proteomes" id="UP000572268"/>
    </source>
</evidence>
<dbReference type="GO" id="GO:0030127">
    <property type="term" value="C:COPII vesicle coat"/>
    <property type="evidence" value="ECO:0007669"/>
    <property type="project" value="InterPro"/>
</dbReference>
<evidence type="ECO:0000256" key="15">
    <source>
        <dbReference type="ARBA" id="ARBA00023329"/>
    </source>
</evidence>
<dbReference type="GO" id="GO:0005096">
    <property type="term" value="F:GTPase activator activity"/>
    <property type="evidence" value="ECO:0007669"/>
    <property type="project" value="TreeGrafter"/>
</dbReference>
<comment type="caution">
    <text evidence="22">The sequence shown here is derived from an EMBL/GenBank/DDBJ whole genome shotgun (WGS) entry which is preliminary data.</text>
</comment>
<evidence type="ECO:0000256" key="13">
    <source>
        <dbReference type="ARBA" id="ARBA00023034"/>
    </source>
</evidence>
<organism evidence="22 23">
    <name type="scientific">Perkinsus olseni</name>
    <name type="common">Perkinsus atlanticus</name>
    <dbReference type="NCBI Taxonomy" id="32597"/>
    <lineage>
        <taxon>Eukaryota</taxon>
        <taxon>Sar</taxon>
        <taxon>Alveolata</taxon>
        <taxon>Perkinsozoa</taxon>
        <taxon>Perkinsea</taxon>
        <taxon>Perkinsida</taxon>
        <taxon>Perkinsidae</taxon>
        <taxon>Perkinsus</taxon>
    </lineage>
</organism>
<dbReference type="GO" id="GO:0005789">
    <property type="term" value="C:endoplasmic reticulum membrane"/>
    <property type="evidence" value="ECO:0007669"/>
    <property type="project" value="UniProtKB-SubCell"/>
</dbReference>
<evidence type="ECO:0000256" key="2">
    <source>
        <dbReference type="ARBA" id="ARBA00004299"/>
    </source>
</evidence>
<dbReference type="InterPro" id="IPR029006">
    <property type="entry name" value="ADF-H/Gelsolin-like_dom_sf"/>
</dbReference>
<dbReference type="PANTHER" id="PTHR11141:SF0">
    <property type="entry name" value="PROTEIN TRANSPORT PROTEIN SEC23"/>
    <property type="match status" value="1"/>
</dbReference>
<comment type="similarity">
    <text evidence="4">Belongs to the SEC23/SEC24 family. SEC23 subfamily.</text>
</comment>
<evidence type="ECO:0000256" key="3">
    <source>
        <dbReference type="ARBA" id="ARBA00004397"/>
    </source>
</evidence>
<protein>
    <recommendedName>
        <fullName evidence="6">Protein transport protein SEC23</fullName>
    </recommendedName>
    <alternativeName>
        <fullName evidence="5">Protein transport protein sec23</fullName>
    </alternativeName>
</protein>
<keyword evidence="7" id="KW-0813">Transport</keyword>
<sequence>MVNKCQSSPGTTDESESALQLIASKCHGTGAKDLRDIFQHTLKSCKQRTKCFREVFVRKLTDEFPVLSPGQIEALAERYKSLSHPEKVNYWDFQRDVDALKGERPKQVWACRSSDIPEAVRILFRAAFDQRVDLRELCAEADGSPWRIAQRLNVHLSGEDAQTMMDTFGLPTAGQGFTMDPYRLHEAYKRFVWNFSHNDFRITKPATESVAQDWAPQPLNVQAKSTEGVEEALARLKHHMAAYMISPAALADYFEVNVPSAVDRMRGETATIDLFRRGLSNLLSALTQDTPLTQADVNCLTAHFAPSYRRLCTAAAGVPTPVPQIELDSLDPGSILLKASDVHLMPHCKAFDNNRSGCVRVWDLSQILARANIHASQTDVQALAQAFGRGDGWIDYTRMCKAAERSAAAIWSSVIETLCGRVKLDNGANVPASPLWLTVKQDNLNGIRFSWNVWPTNKLDHTRIVVPMGALYTPLKQTTNLNFFEYEPVQCRTRDCNAILNPYCVVDLRSKTWACPFCLQRNSFPQMYAQVISETMLPAELQPQYTTIEYILPNQAVQPPVFLFVVDTSIYEEELEQLKDSLQQCLSMMPPDALVGLITYGTMCYVHELGNQDMPKAYAFRGTKEISSQQVAQQLGFAVRNDPRGSTGGQGSRRFLLPIEDCEYAINSVLDDLQKDPWPVASGKRPQKCTGVAMSVAVGLMETTHMQQSARVMLFTGGPCTIGPGMVVGTDMSEPIRSHVDLQREEKNARYTKPAMKYYNAIANRAVHAGMAVDILACNLDQVGLYEMKVVSEKTGGAVVLSDSFSMHVFKASFQKMFELDQDGYLQMGFNSKMDVLTSREFKCCGCIGACTSAAKKTSSVAETEIGESGTTEWTMGGLDRDTTYAFYFEPTATQAASGGGPRQSYLQFQTLYNHPSGRKRLRVTTVSTRYADQISDIATGFDQEAAAVLMTRFAVTKCETEDPLDVMRWVDRMLIRLIARFADYRKDEPNSFRLAKEFTIYPQLIYHLRRSSFLQTFNASPDETAYYRTILMRENTNNSLVMIQPALLQYSFEEGPPQPVLLDASSLKPNVILLLDSYFHVVIWRGETIQAWFEAGYQDKEEYANFRQLLAAPEQDAKAILNDRFPVPKFVQTSQGGSQARFLTSKVNPSVTQNSTSGGFGDGNYDGSVVLTDDVSLQKFIECLIKLAVQS</sequence>
<keyword evidence="11" id="KW-0931">ER-Golgi transport</keyword>
<dbReference type="InterPro" id="IPR011992">
    <property type="entry name" value="EF-hand-dom_pair"/>
</dbReference>
<keyword evidence="9" id="KW-0256">Endoplasmic reticulum</keyword>
<dbReference type="SUPFAM" id="SSF47473">
    <property type="entry name" value="EF-hand"/>
    <property type="match status" value="1"/>
</dbReference>
<dbReference type="Pfam" id="PF04811">
    <property type="entry name" value="Sec23_trunk"/>
    <property type="match status" value="1"/>
</dbReference>
<dbReference type="InterPro" id="IPR036174">
    <property type="entry name" value="Znf_Sec23_Sec24_sf"/>
</dbReference>
<evidence type="ECO:0000313" key="22">
    <source>
        <dbReference type="EMBL" id="KAF4668792.1"/>
    </source>
</evidence>
<dbReference type="SUPFAM" id="SSF82754">
    <property type="entry name" value="C-terminal, gelsolin-like domain of Sec23/24"/>
    <property type="match status" value="1"/>
</dbReference>
<comment type="subcellular location">
    <subcellularLocation>
        <location evidence="2">Cytoplasmic vesicle</location>
        <location evidence="2">COPII-coated vesicle membrane</location>
        <topology evidence="2">Peripheral membrane protein</topology>
        <orientation evidence="2">Cytoplasmic side</orientation>
    </subcellularLocation>
    <subcellularLocation>
        <location evidence="3">Endoplasmic reticulum membrane</location>
        <topology evidence="3">Peripheral membrane protein</topology>
        <orientation evidence="3">Cytoplasmic side</orientation>
    </subcellularLocation>
    <subcellularLocation>
        <location evidence="1">Golgi apparatus membrane</location>
        <topology evidence="1">Peripheral membrane protein</topology>
        <orientation evidence="1">Cytoplasmic side</orientation>
    </subcellularLocation>
</comment>
<dbReference type="FunFam" id="2.30.30.380:FF:000001">
    <property type="entry name" value="Protein transport protein SEC23"/>
    <property type="match status" value="1"/>
</dbReference>
<dbReference type="PANTHER" id="PTHR11141">
    <property type="entry name" value="PROTEIN TRANSPORT PROTEIN SEC23"/>
    <property type="match status" value="1"/>
</dbReference>
<dbReference type="InterPro" id="IPR007123">
    <property type="entry name" value="Gelsolin-like_dom"/>
</dbReference>